<dbReference type="OrthoDB" id="184163at2157"/>
<feature type="region of interest" description="Disordered" evidence="1">
    <location>
        <begin position="60"/>
        <end position="88"/>
    </location>
</feature>
<reference evidence="2 3" key="1">
    <citation type="submission" date="2021-01" db="EMBL/GenBank/DDBJ databases">
        <title>Genome Sequence and Methylation Pattern of Haloterrigena salifodinae BOL5-1, An Extremely Halophilic Archaeon from a Bolivian Salt Mine.</title>
        <authorList>
            <person name="DasSarma P."/>
            <person name="Anton B.P."/>
            <person name="DasSarma S.L."/>
            <person name="von Ehrenheim H.A.L."/>
            <person name="Martinez F.L."/>
            <person name="Guzman D."/>
            <person name="Roberts R.J."/>
            <person name="DasSarma S."/>
        </authorList>
    </citation>
    <scope>NUCLEOTIDE SEQUENCE [LARGE SCALE GENOMIC DNA]</scope>
    <source>
        <strain evidence="2 3">BOL5-1</strain>
    </source>
</reference>
<keyword evidence="3" id="KW-1185">Reference proteome</keyword>
<proteinExistence type="predicted"/>
<dbReference type="GeneID" id="62875723"/>
<name>A0A8T8DVK6_9EURY</name>
<sequence length="88" mass="9105">MTCTDARGAIADVTDDPRCEVGDTDLTAPIAADRTDRSTAAPFARSDPLAAVVDWIRPEADAERPSVRAADSSTGGEPRSVQDGDSSG</sequence>
<evidence type="ECO:0000256" key="1">
    <source>
        <dbReference type="SAM" id="MobiDB-lite"/>
    </source>
</evidence>
<dbReference type="Proteomes" id="UP000637819">
    <property type="component" value="Chromosome"/>
</dbReference>
<organism evidence="2 3">
    <name type="scientific">Haloterrigena salifodinae</name>
    <dbReference type="NCBI Taxonomy" id="2675099"/>
    <lineage>
        <taxon>Archaea</taxon>
        <taxon>Methanobacteriati</taxon>
        <taxon>Methanobacteriota</taxon>
        <taxon>Stenosarchaea group</taxon>
        <taxon>Halobacteria</taxon>
        <taxon>Halobacteriales</taxon>
        <taxon>Natrialbaceae</taxon>
        <taxon>Haloterrigena</taxon>
    </lineage>
</organism>
<dbReference type="AlphaFoldDB" id="A0A8T8DVK6"/>
<evidence type="ECO:0000313" key="2">
    <source>
        <dbReference type="EMBL" id="QRV13558.1"/>
    </source>
</evidence>
<dbReference type="EMBL" id="CP069188">
    <property type="protein sequence ID" value="QRV13558.1"/>
    <property type="molecule type" value="Genomic_DNA"/>
</dbReference>
<dbReference type="RefSeq" id="WP_204746574.1">
    <property type="nucleotide sequence ID" value="NZ_CP069188.1"/>
</dbReference>
<evidence type="ECO:0000313" key="3">
    <source>
        <dbReference type="Proteomes" id="UP000637819"/>
    </source>
</evidence>
<accession>A0A8T8DVK6</accession>
<dbReference type="KEGG" id="hsal:JMJ58_11325"/>
<gene>
    <name evidence="2" type="ORF">JMJ58_11325</name>
</gene>
<protein>
    <submittedName>
        <fullName evidence="2">Uncharacterized protein</fullName>
    </submittedName>
</protein>